<feature type="binding site" evidence="4">
    <location>
        <position position="51"/>
    </location>
    <ligand>
        <name>substrate</name>
    </ligand>
</feature>
<keyword evidence="2 4" id="KW-0547">Nucleotide-binding</keyword>
<dbReference type="EMBL" id="AWXR01000026">
    <property type="protein sequence ID" value="ERM82454.1"/>
    <property type="molecule type" value="Genomic_DNA"/>
</dbReference>
<evidence type="ECO:0000313" key="6">
    <source>
        <dbReference type="EMBL" id="ERM82454.1"/>
    </source>
</evidence>
<sequence>MTSKSEIRERHRMLRKSLKNEEREILSEKITERFLEFLDKRKEIQHIHIFLPIERLLEVNTYALLKKLFERKINVYTSLVSKDKITLDTVALHRESVFAIDKWGIPIPENAEKISSDEIQLVVIPLLAFDLKGHRLGYGKGFYDRFLESLKQPVFKVGFSYFDPVESIPHENHDIALDICITPGKILSF</sequence>
<evidence type="ECO:0000256" key="1">
    <source>
        <dbReference type="ARBA" id="ARBA00010638"/>
    </source>
</evidence>
<keyword evidence="7" id="KW-1185">Reference proteome</keyword>
<keyword evidence="3 4" id="KW-0067">ATP-binding</keyword>
<dbReference type="OrthoDB" id="9801938at2"/>
<evidence type="ECO:0000256" key="5">
    <source>
        <dbReference type="RuleBase" id="RU361279"/>
    </source>
</evidence>
<dbReference type="PANTHER" id="PTHR23407:SF1">
    <property type="entry name" value="5-FORMYLTETRAHYDROFOLATE CYCLO-LIGASE"/>
    <property type="match status" value="1"/>
</dbReference>
<dbReference type="GO" id="GO:0005524">
    <property type="term" value="F:ATP binding"/>
    <property type="evidence" value="ECO:0007669"/>
    <property type="project" value="UniProtKB-KW"/>
</dbReference>
<dbReference type="eggNOG" id="COG0212">
    <property type="taxonomic scope" value="Bacteria"/>
</dbReference>
<dbReference type="AlphaFoldDB" id="U5BY16"/>
<comment type="caution">
    <text evidence="6">The sequence shown here is derived from an EMBL/GenBank/DDBJ whole genome shotgun (WGS) entry which is preliminary data.</text>
</comment>
<reference evidence="6 7" key="1">
    <citation type="journal article" date="2013" name="Genome Announc.">
        <title>Draft Genome Sequence of the Psychrophilic and Alkaliphilic Rhodonellum psychrophilum Strain GCM71T.</title>
        <authorList>
            <person name="Hauptmann A.L."/>
            <person name="Glaring M.A."/>
            <person name="Hallin P.F."/>
            <person name="Prieme A."/>
            <person name="Stougaard P."/>
        </authorList>
    </citation>
    <scope>NUCLEOTIDE SEQUENCE [LARGE SCALE GENOMIC DNA]</scope>
    <source>
        <strain evidence="6 7">GCM71</strain>
    </source>
</reference>
<accession>U5BY16</accession>
<keyword evidence="5" id="KW-0460">Magnesium</keyword>
<dbReference type="InterPro" id="IPR024185">
    <property type="entry name" value="FTHF_cligase-like_sf"/>
</dbReference>
<dbReference type="InterPro" id="IPR002698">
    <property type="entry name" value="FTHF_cligase"/>
</dbReference>
<feature type="binding site" evidence="4">
    <location>
        <begin position="4"/>
        <end position="8"/>
    </location>
    <ligand>
        <name>ATP</name>
        <dbReference type="ChEBI" id="CHEBI:30616"/>
    </ligand>
</feature>
<dbReference type="InterPro" id="IPR037171">
    <property type="entry name" value="NagB/RpiA_transferase-like"/>
</dbReference>
<dbReference type="Pfam" id="PF01812">
    <property type="entry name" value="5-FTHF_cyc-lig"/>
    <property type="match status" value="1"/>
</dbReference>
<dbReference type="SUPFAM" id="SSF100950">
    <property type="entry name" value="NagB/RpiA/CoA transferase-like"/>
    <property type="match status" value="1"/>
</dbReference>
<protein>
    <recommendedName>
        <fullName evidence="5">5-formyltetrahydrofolate cyclo-ligase</fullName>
        <ecNumber evidence="5">6.3.3.2</ecNumber>
    </recommendedName>
</protein>
<evidence type="ECO:0000256" key="3">
    <source>
        <dbReference type="ARBA" id="ARBA00022840"/>
    </source>
</evidence>
<feature type="binding site" evidence="4">
    <location>
        <begin position="135"/>
        <end position="143"/>
    </location>
    <ligand>
        <name>ATP</name>
        <dbReference type="ChEBI" id="CHEBI:30616"/>
    </ligand>
</feature>
<comment type="similarity">
    <text evidence="1 5">Belongs to the 5-formyltetrahydrofolate cyclo-ligase family.</text>
</comment>
<dbReference type="PANTHER" id="PTHR23407">
    <property type="entry name" value="ATPASE INHIBITOR/5-FORMYLTETRAHYDROFOLATE CYCLO-LIGASE"/>
    <property type="match status" value="1"/>
</dbReference>
<evidence type="ECO:0000313" key="7">
    <source>
        <dbReference type="Proteomes" id="UP000016843"/>
    </source>
</evidence>
<feature type="binding site" evidence="4">
    <location>
        <position position="58"/>
    </location>
    <ligand>
        <name>substrate</name>
    </ligand>
</feature>
<evidence type="ECO:0000256" key="2">
    <source>
        <dbReference type="ARBA" id="ARBA00022741"/>
    </source>
</evidence>
<evidence type="ECO:0000256" key="4">
    <source>
        <dbReference type="PIRSR" id="PIRSR006806-1"/>
    </source>
</evidence>
<comment type="cofactor">
    <cofactor evidence="5">
        <name>Mg(2+)</name>
        <dbReference type="ChEBI" id="CHEBI:18420"/>
    </cofactor>
</comment>
<dbReference type="RefSeq" id="WP_019596674.1">
    <property type="nucleotide sequence ID" value="NZ_AWXR01000026.1"/>
</dbReference>
<organism evidence="6 7">
    <name type="scientific">Rhodonellum psychrophilum GCM71 = DSM 17998</name>
    <dbReference type="NCBI Taxonomy" id="1123057"/>
    <lineage>
        <taxon>Bacteria</taxon>
        <taxon>Pseudomonadati</taxon>
        <taxon>Bacteroidota</taxon>
        <taxon>Cytophagia</taxon>
        <taxon>Cytophagales</taxon>
        <taxon>Cytophagaceae</taxon>
        <taxon>Rhodonellum</taxon>
    </lineage>
</organism>
<dbReference type="PIRSF" id="PIRSF006806">
    <property type="entry name" value="FTHF_cligase"/>
    <property type="match status" value="1"/>
</dbReference>
<dbReference type="PATRIC" id="fig|1123057.7.peg.2599"/>
<keyword evidence="5" id="KW-0479">Metal-binding</keyword>
<dbReference type="NCBIfam" id="TIGR02727">
    <property type="entry name" value="MTHFS_bact"/>
    <property type="match status" value="1"/>
</dbReference>
<dbReference type="GO" id="GO:0035999">
    <property type="term" value="P:tetrahydrofolate interconversion"/>
    <property type="evidence" value="ECO:0007669"/>
    <property type="project" value="TreeGrafter"/>
</dbReference>
<proteinExistence type="inferred from homology"/>
<dbReference type="EC" id="6.3.3.2" evidence="5"/>
<dbReference type="GO" id="GO:0009396">
    <property type="term" value="P:folic acid-containing compound biosynthetic process"/>
    <property type="evidence" value="ECO:0007669"/>
    <property type="project" value="TreeGrafter"/>
</dbReference>
<dbReference type="Gene3D" id="3.40.50.10420">
    <property type="entry name" value="NagB/RpiA/CoA transferase-like"/>
    <property type="match status" value="1"/>
</dbReference>
<comment type="catalytic activity">
    <reaction evidence="5">
        <text>(6S)-5-formyl-5,6,7,8-tetrahydrofolate + ATP = (6R)-5,10-methenyltetrahydrofolate + ADP + phosphate</text>
        <dbReference type="Rhea" id="RHEA:10488"/>
        <dbReference type="ChEBI" id="CHEBI:30616"/>
        <dbReference type="ChEBI" id="CHEBI:43474"/>
        <dbReference type="ChEBI" id="CHEBI:57455"/>
        <dbReference type="ChEBI" id="CHEBI:57457"/>
        <dbReference type="ChEBI" id="CHEBI:456216"/>
        <dbReference type="EC" id="6.3.3.2"/>
    </reaction>
</comment>
<dbReference type="GO" id="GO:0046872">
    <property type="term" value="F:metal ion binding"/>
    <property type="evidence" value="ECO:0007669"/>
    <property type="project" value="UniProtKB-KW"/>
</dbReference>
<gene>
    <name evidence="6" type="ORF">P872_17665</name>
</gene>
<name>U5BY16_9BACT</name>
<dbReference type="Proteomes" id="UP000016843">
    <property type="component" value="Unassembled WGS sequence"/>
</dbReference>
<dbReference type="GO" id="GO:0030272">
    <property type="term" value="F:5-formyltetrahydrofolate cyclo-ligase activity"/>
    <property type="evidence" value="ECO:0007669"/>
    <property type="project" value="UniProtKB-EC"/>
</dbReference>